<reference evidence="2 4" key="1">
    <citation type="submission" date="2015-12" db="EMBL/GenBank/DDBJ databases">
        <authorList>
            <person name="Tarr C.L."/>
            <person name="Gladney L.M."/>
        </authorList>
    </citation>
    <scope>NUCLEOTIDE SEQUENCE [LARGE SCALE GENOMIC DNA]</scope>
    <source>
        <strain evidence="2">2538-88</strain>
        <strain evidence="4">2756-81</strain>
    </source>
</reference>
<comment type="caution">
    <text evidence="1">The sequence shown here is derived from an EMBL/GenBank/DDBJ whole genome shotgun (WGS) entry which is preliminary data.</text>
</comment>
<evidence type="ECO:0000313" key="3">
    <source>
        <dbReference type="Proteomes" id="UP000075346"/>
    </source>
</evidence>
<sequence>MTDSLKEAADKFETRWLIKKLAQNGANRLIRLSRFITISRLKIWLRTSERGIYEFIFNYVWCAAKARIATRPTI</sequence>
<name>A0A151JHX0_9VIBR</name>
<accession>A0A151JHX0</accession>
<organism evidence="1 4">
    <name type="scientific">Vibrio cidicii</name>
    <dbReference type="NCBI Taxonomy" id="1763883"/>
    <lineage>
        <taxon>Bacteria</taxon>
        <taxon>Pseudomonadati</taxon>
        <taxon>Pseudomonadota</taxon>
        <taxon>Gammaproteobacteria</taxon>
        <taxon>Vibrionales</taxon>
        <taxon>Vibrionaceae</taxon>
        <taxon>Vibrio</taxon>
    </lineage>
</organism>
<dbReference type="AlphaFoldDB" id="A0A151JHX0"/>
<dbReference type="EMBL" id="LOBR01000030">
    <property type="protein sequence ID" value="KYN89020.1"/>
    <property type="molecule type" value="Genomic_DNA"/>
</dbReference>
<reference evidence="1 3" key="2">
    <citation type="submission" date="2015-12" db="EMBL/GenBank/DDBJ databases">
        <authorList>
            <person name="Shamseldin A."/>
            <person name="Moawad H."/>
            <person name="Abd El-Rahim W.M."/>
            <person name="Sadowsky M.J."/>
        </authorList>
    </citation>
    <scope>NUCLEOTIDE SEQUENCE [LARGE SCALE GENOMIC DNA]</scope>
    <source>
        <strain evidence="3">2538-88</strain>
        <strain evidence="1">2756-81</strain>
    </source>
</reference>
<gene>
    <name evidence="2" type="ORF">ATY37_13900</name>
    <name evidence="1" type="ORF">AUQ44_07240</name>
</gene>
<evidence type="ECO:0000313" key="2">
    <source>
        <dbReference type="EMBL" id="KYN89020.1"/>
    </source>
</evidence>
<evidence type="ECO:0000313" key="1">
    <source>
        <dbReference type="EMBL" id="KYN25381.1"/>
    </source>
</evidence>
<dbReference type="Proteomes" id="UP000075346">
    <property type="component" value="Unassembled WGS sequence"/>
</dbReference>
<dbReference type="EMBL" id="LOMK01000001">
    <property type="protein sequence ID" value="KYN25381.1"/>
    <property type="molecule type" value="Genomic_DNA"/>
</dbReference>
<accession>A0A151KYS1</accession>
<proteinExistence type="predicted"/>
<dbReference type="Proteomes" id="UP000075349">
    <property type="component" value="Unassembled WGS sequence"/>
</dbReference>
<evidence type="ECO:0000313" key="4">
    <source>
        <dbReference type="Proteomes" id="UP000075349"/>
    </source>
</evidence>
<protein>
    <submittedName>
        <fullName evidence="1">Uncharacterized protein</fullName>
    </submittedName>
</protein>